<dbReference type="PANTHER" id="PTHR22953">
    <property type="entry name" value="ACID PHOSPHATASE RELATED"/>
    <property type="match status" value="1"/>
</dbReference>
<comment type="caution">
    <text evidence="5">The sequence shown here is derived from an EMBL/GenBank/DDBJ whole genome shotgun (WGS) entry which is preliminary data.</text>
</comment>
<feature type="chain" id="PRO_5045367014" evidence="2">
    <location>
        <begin position="19"/>
        <end position="385"/>
    </location>
</feature>
<feature type="domain" description="Purple acid phosphatase N-terminal" evidence="4">
    <location>
        <begin position="31"/>
        <end position="114"/>
    </location>
</feature>
<reference evidence="5 6" key="1">
    <citation type="submission" date="2021-07" db="EMBL/GenBank/DDBJ databases">
        <title>Genomic diversity and antimicrobial resistance of Prevotella spp. isolated from chronic lung disease airways.</title>
        <authorList>
            <person name="Webb K.A."/>
            <person name="Olagoke O.S."/>
            <person name="Baird T."/>
            <person name="Neill J."/>
            <person name="Pham A."/>
            <person name="Wells T.J."/>
            <person name="Ramsay K.A."/>
            <person name="Bell S.C."/>
            <person name="Sarovich D.S."/>
            <person name="Price E.P."/>
        </authorList>
    </citation>
    <scope>NUCLEOTIDE SEQUENCE [LARGE SCALE GENOMIC DNA]</scope>
    <source>
        <strain evidence="5 6">SCHI0011.S.12</strain>
    </source>
</reference>
<dbReference type="Pfam" id="PF16656">
    <property type="entry name" value="Pur_ac_phosph_N"/>
    <property type="match status" value="1"/>
</dbReference>
<dbReference type="Pfam" id="PF00149">
    <property type="entry name" value="Metallophos"/>
    <property type="match status" value="1"/>
</dbReference>
<feature type="signal peptide" evidence="2">
    <location>
        <begin position="1"/>
        <end position="18"/>
    </location>
</feature>
<sequence>MRKILFLFMLFCMQNAFAIKITHGPYICDMDSVSVTIMWVTDKPGMSWVEIAEEDGMHFYGKERRKVFDTVRGRKNVSDTLHCVKVMNLRPNTPYRYRIFTKEMRTWTWSDWVTYGETAASIVYKKDPYKFKTFPVERRDVRFLVLNDIHERAAFMKDLCKDVDFSKLDFVLLNGDMSNMVGDPNNVLRAYIDTCVSMFATRIPILFNRGNHETRGSFADHVIDYFPTKTNEYYRLQHIAGIDFLFLDSGEDKPDTDMEYSDIAAFDEYREREALWLKNLAKEERHKKYPLIVFSHIPPAFGTWHGYYHLKETMVPTLNKMQASVMLSGHLHRYEFQEATNDIHFPVLVNSNMSYLLCEVKKDRMEVDYSELNKKNIKHFSFKLK</sequence>
<evidence type="ECO:0000256" key="1">
    <source>
        <dbReference type="ARBA" id="ARBA00022729"/>
    </source>
</evidence>
<proteinExistence type="predicted"/>
<dbReference type="InterPro" id="IPR004843">
    <property type="entry name" value="Calcineurin-like_PHP"/>
</dbReference>
<evidence type="ECO:0000259" key="3">
    <source>
        <dbReference type="Pfam" id="PF00149"/>
    </source>
</evidence>
<accession>A0ABS6YEK8</accession>
<evidence type="ECO:0000313" key="6">
    <source>
        <dbReference type="Proteomes" id="UP000788426"/>
    </source>
</evidence>
<evidence type="ECO:0000256" key="2">
    <source>
        <dbReference type="SAM" id="SignalP"/>
    </source>
</evidence>
<dbReference type="PANTHER" id="PTHR22953:SF153">
    <property type="entry name" value="PURPLE ACID PHOSPHATASE"/>
    <property type="match status" value="1"/>
</dbReference>
<dbReference type="InterPro" id="IPR015914">
    <property type="entry name" value="PAPs_N"/>
</dbReference>
<organism evidence="5 6">
    <name type="scientific">Hoylesella nanceiensis</name>
    <dbReference type="NCBI Taxonomy" id="425941"/>
    <lineage>
        <taxon>Bacteria</taxon>
        <taxon>Pseudomonadati</taxon>
        <taxon>Bacteroidota</taxon>
        <taxon>Bacteroidia</taxon>
        <taxon>Bacteroidales</taxon>
        <taxon>Prevotellaceae</taxon>
        <taxon>Hoylesella</taxon>
    </lineage>
</organism>
<keyword evidence="1 2" id="KW-0732">Signal</keyword>
<dbReference type="EMBL" id="JAHXCT010000007">
    <property type="protein sequence ID" value="MBW4770005.1"/>
    <property type="molecule type" value="Genomic_DNA"/>
</dbReference>
<dbReference type="RefSeq" id="WP_219482175.1">
    <property type="nucleotide sequence ID" value="NZ_JAHXCT010000007.1"/>
</dbReference>
<feature type="domain" description="Calcineurin-like phosphoesterase" evidence="3">
    <location>
        <begin position="142"/>
        <end position="334"/>
    </location>
</feature>
<name>A0ABS6YEK8_9BACT</name>
<evidence type="ECO:0000313" key="5">
    <source>
        <dbReference type="EMBL" id="MBW4770005.1"/>
    </source>
</evidence>
<dbReference type="InterPro" id="IPR039331">
    <property type="entry name" value="PAPs-like"/>
</dbReference>
<protein>
    <submittedName>
        <fullName evidence="5">Metallophosphoesterase</fullName>
    </submittedName>
</protein>
<gene>
    <name evidence="5" type="ORF">KZO38_09595</name>
</gene>
<keyword evidence="6" id="KW-1185">Reference proteome</keyword>
<dbReference type="Proteomes" id="UP000788426">
    <property type="component" value="Unassembled WGS sequence"/>
</dbReference>
<evidence type="ECO:0000259" key="4">
    <source>
        <dbReference type="Pfam" id="PF16656"/>
    </source>
</evidence>